<sequence length="35" mass="4129">MKRERSSQGEEEIRDYAQLPPLSVRCVLRLLKRNG</sequence>
<evidence type="ECO:0000313" key="2">
    <source>
        <dbReference type="Proteomes" id="UP000265520"/>
    </source>
</evidence>
<proteinExistence type="predicted"/>
<reference evidence="1 2" key="1">
    <citation type="journal article" date="2018" name="Front. Plant Sci.">
        <title>Red Clover (Trifolium pratense) and Zigzag Clover (T. medium) - A Picture of Genomic Similarities and Differences.</title>
        <authorList>
            <person name="Dluhosova J."/>
            <person name="Istvanek J."/>
            <person name="Nedelnik J."/>
            <person name="Repkova J."/>
        </authorList>
    </citation>
    <scope>NUCLEOTIDE SEQUENCE [LARGE SCALE GENOMIC DNA]</scope>
    <source>
        <strain evidence="2">cv. 10/8</strain>
        <tissue evidence="1">Leaf</tissue>
    </source>
</reference>
<name>A0A392R6A3_9FABA</name>
<accession>A0A392R6A3</accession>
<dbReference type="Proteomes" id="UP000265520">
    <property type="component" value="Unassembled WGS sequence"/>
</dbReference>
<feature type="non-terminal residue" evidence="1">
    <location>
        <position position="35"/>
    </location>
</feature>
<organism evidence="1 2">
    <name type="scientific">Trifolium medium</name>
    <dbReference type="NCBI Taxonomy" id="97028"/>
    <lineage>
        <taxon>Eukaryota</taxon>
        <taxon>Viridiplantae</taxon>
        <taxon>Streptophyta</taxon>
        <taxon>Embryophyta</taxon>
        <taxon>Tracheophyta</taxon>
        <taxon>Spermatophyta</taxon>
        <taxon>Magnoliopsida</taxon>
        <taxon>eudicotyledons</taxon>
        <taxon>Gunneridae</taxon>
        <taxon>Pentapetalae</taxon>
        <taxon>rosids</taxon>
        <taxon>fabids</taxon>
        <taxon>Fabales</taxon>
        <taxon>Fabaceae</taxon>
        <taxon>Papilionoideae</taxon>
        <taxon>50 kb inversion clade</taxon>
        <taxon>NPAAA clade</taxon>
        <taxon>Hologalegina</taxon>
        <taxon>IRL clade</taxon>
        <taxon>Trifolieae</taxon>
        <taxon>Trifolium</taxon>
    </lineage>
</organism>
<evidence type="ECO:0000313" key="1">
    <source>
        <dbReference type="EMBL" id="MCI31769.1"/>
    </source>
</evidence>
<comment type="caution">
    <text evidence="1">The sequence shown here is derived from an EMBL/GenBank/DDBJ whole genome shotgun (WGS) entry which is preliminary data.</text>
</comment>
<dbReference type="EMBL" id="LXQA010189893">
    <property type="protein sequence ID" value="MCI31769.1"/>
    <property type="molecule type" value="Genomic_DNA"/>
</dbReference>
<keyword evidence="2" id="KW-1185">Reference proteome</keyword>
<dbReference type="AlphaFoldDB" id="A0A392R6A3"/>
<protein>
    <submittedName>
        <fullName evidence="1">Uncharacterized protein</fullName>
    </submittedName>
</protein>